<evidence type="ECO:0000256" key="4">
    <source>
        <dbReference type="ARBA" id="ARBA00022964"/>
    </source>
</evidence>
<dbReference type="GO" id="GO:0016706">
    <property type="term" value="F:2-oxoglutarate-dependent dioxygenase activity"/>
    <property type="evidence" value="ECO:0007669"/>
    <property type="project" value="InterPro"/>
</dbReference>
<name>A0A1C4ZM58_9ACTN</name>
<dbReference type="InterPro" id="IPR005123">
    <property type="entry name" value="Oxoglu/Fe-dep_dioxygenase_dom"/>
</dbReference>
<evidence type="ECO:0000256" key="6">
    <source>
        <dbReference type="ARBA" id="ARBA00023004"/>
    </source>
</evidence>
<dbReference type="Proteomes" id="UP000198551">
    <property type="component" value="Unassembled WGS sequence"/>
</dbReference>
<evidence type="ECO:0000313" key="8">
    <source>
        <dbReference type="EMBL" id="SCF33861.1"/>
    </source>
</evidence>
<dbReference type="Pfam" id="PF13640">
    <property type="entry name" value="2OG-FeII_Oxy_3"/>
    <property type="match status" value="1"/>
</dbReference>
<keyword evidence="5" id="KW-0560">Oxidoreductase</keyword>
<dbReference type="PANTHER" id="PTHR41536">
    <property type="entry name" value="PKHD-TYPE HYDROXYLASE YBIX"/>
    <property type="match status" value="1"/>
</dbReference>
<dbReference type="AlphaFoldDB" id="A0A1C4ZM58"/>
<evidence type="ECO:0000313" key="9">
    <source>
        <dbReference type="Proteomes" id="UP000198551"/>
    </source>
</evidence>
<reference evidence="9" key="1">
    <citation type="submission" date="2016-06" db="EMBL/GenBank/DDBJ databases">
        <authorList>
            <person name="Varghese N."/>
        </authorList>
    </citation>
    <scope>NUCLEOTIDE SEQUENCE [LARGE SCALE GENOMIC DNA]</scope>
    <source>
        <strain evidence="9">DSM 45555</strain>
    </source>
</reference>
<feature type="domain" description="Fe2OG dioxygenase" evidence="7">
    <location>
        <begin position="80"/>
        <end position="188"/>
    </location>
</feature>
<dbReference type="InterPro" id="IPR023550">
    <property type="entry name" value="PKHD_hydroxylase"/>
</dbReference>
<dbReference type="EMBL" id="FMCV01000018">
    <property type="protein sequence ID" value="SCF33861.1"/>
    <property type="molecule type" value="Genomic_DNA"/>
</dbReference>
<evidence type="ECO:0000259" key="7">
    <source>
        <dbReference type="PROSITE" id="PS51471"/>
    </source>
</evidence>
<gene>
    <name evidence="8" type="ORF">GA0070215_118102</name>
</gene>
<dbReference type="NCBIfam" id="NF003974">
    <property type="entry name" value="PRK05467.1-3"/>
    <property type="match status" value="1"/>
</dbReference>
<accession>A0A1C4ZM58</accession>
<evidence type="ECO:0000256" key="1">
    <source>
        <dbReference type="ARBA" id="ARBA00001961"/>
    </source>
</evidence>
<sequence>MWPSIITIEKFLDDDDLDTIQESIDAAAFVDGAVSAGGGNLDVKNNREMAAEQPYVEIVKLVERAIRRSLELNFSVFPRAITRAIVNRYDEGMSYGMHIDSPVIGFMAQQQAYGSFGQNYLRSDFSMTVFLTDPASYDGGELTFASPWGSRVYKLPIGSAVIYPTGMPHEVTTVTRGSRLAAILWMQSMIRDHEQRRQVSDLNVLAQELLALDRTSPLALKARDLAANALRLAADV</sequence>
<keyword evidence="6" id="KW-0408">Iron</keyword>
<organism evidence="8 9">
    <name type="scientific">Micromonospora marina</name>
    <dbReference type="NCBI Taxonomy" id="307120"/>
    <lineage>
        <taxon>Bacteria</taxon>
        <taxon>Bacillati</taxon>
        <taxon>Actinomycetota</taxon>
        <taxon>Actinomycetes</taxon>
        <taxon>Micromonosporales</taxon>
        <taxon>Micromonosporaceae</taxon>
        <taxon>Micromonospora</taxon>
    </lineage>
</organism>
<dbReference type="GO" id="GO:0031418">
    <property type="term" value="F:L-ascorbic acid binding"/>
    <property type="evidence" value="ECO:0007669"/>
    <property type="project" value="UniProtKB-KW"/>
</dbReference>
<keyword evidence="3" id="KW-0847">Vitamin C</keyword>
<dbReference type="SMR" id="A0A1C4ZM58"/>
<keyword evidence="2" id="KW-0479">Metal-binding</keyword>
<dbReference type="GO" id="GO:0006974">
    <property type="term" value="P:DNA damage response"/>
    <property type="evidence" value="ECO:0007669"/>
    <property type="project" value="TreeGrafter"/>
</dbReference>
<dbReference type="PROSITE" id="PS51471">
    <property type="entry name" value="FE2OG_OXY"/>
    <property type="match status" value="1"/>
</dbReference>
<keyword evidence="4" id="KW-0223">Dioxygenase</keyword>
<comment type="cofactor">
    <cofactor evidence="1">
        <name>L-ascorbate</name>
        <dbReference type="ChEBI" id="CHEBI:38290"/>
    </cofactor>
</comment>
<dbReference type="InterPro" id="IPR006620">
    <property type="entry name" value="Pro_4_hyd_alph"/>
</dbReference>
<evidence type="ECO:0000256" key="2">
    <source>
        <dbReference type="ARBA" id="ARBA00022723"/>
    </source>
</evidence>
<dbReference type="Gene3D" id="2.60.120.620">
    <property type="entry name" value="q2cbj1_9rhob like domain"/>
    <property type="match status" value="1"/>
</dbReference>
<evidence type="ECO:0000256" key="3">
    <source>
        <dbReference type="ARBA" id="ARBA00022896"/>
    </source>
</evidence>
<dbReference type="GO" id="GO:0005506">
    <property type="term" value="F:iron ion binding"/>
    <property type="evidence" value="ECO:0007669"/>
    <property type="project" value="InterPro"/>
</dbReference>
<dbReference type="GO" id="GO:0006879">
    <property type="term" value="P:intracellular iron ion homeostasis"/>
    <property type="evidence" value="ECO:0007669"/>
    <property type="project" value="TreeGrafter"/>
</dbReference>
<dbReference type="RefSeq" id="WP_018786787.1">
    <property type="nucleotide sequence ID" value="NZ_FMCV01000018.1"/>
</dbReference>
<dbReference type="PANTHER" id="PTHR41536:SF1">
    <property type="entry name" value="PKHD-TYPE HYDROXYLASE YBIX"/>
    <property type="match status" value="1"/>
</dbReference>
<protein>
    <submittedName>
        <fullName evidence="8">PKHD-type hydroxylase</fullName>
    </submittedName>
</protein>
<evidence type="ECO:0000256" key="5">
    <source>
        <dbReference type="ARBA" id="ARBA00023002"/>
    </source>
</evidence>
<keyword evidence="9" id="KW-1185">Reference proteome</keyword>
<proteinExistence type="inferred from homology"/>
<dbReference type="InterPro" id="IPR044862">
    <property type="entry name" value="Pro_4_hyd_alph_FE2OG_OXY"/>
</dbReference>
<dbReference type="SMART" id="SM00702">
    <property type="entry name" value="P4Hc"/>
    <property type="match status" value="1"/>
</dbReference>
<dbReference type="HAMAP" id="MF_00657">
    <property type="entry name" value="Hydroxyl_YbiX"/>
    <property type="match status" value="1"/>
</dbReference>